<keyword evidence="2" id="KW-1185">Reference proteome</keyword>
<reference evidence="1 2" key="1">
    <citation type="journal article" date="2016" name="Sci. Rep.">
        <title>The genome sequence of the outbreeding globe artichoke constructed de novo incorporating a phase-aware low-pass sequencing strategy of F1 progeny.</title>
        <authorList>
            <person name="Scaglione D."/>
            <person name="Reyes-Chin-Wo S."/>
            <person name="Acquadro A."/>
            <person name="Froenicke L."/>
            <person name="Portis E."/>
            <person name="Beitel C."/>
            <person name="Tirone M."/>
            <person name="Mauro R."/>
            <person name="Lo Monaco A."/>
            <person name="Mauromicale G."/>
            <person name="Faccioli P."/>
            <person name="Cattivelli L."/>
            <person name="Rieseberg L."/>
            <person name="Michelmore R."/>
            <person name="Lanteri S."/>
        </authorList>
    </citation>
    <scope>NUCLEOTIDE SEQUENCE [LARGE SCALE GENOMIC DNA]</scope>
    <source>
        <strain evidence="1">2C</strain>
    </source>
</reference>
<comment type="caution">
    <text evidence="1">The sequence shown here is derived from an EMBL/GenBank/DDBJ whole genome shotgun (WGS) entry which is preliminary data.</text>
</comment>
<evidence type="ECO:0000313" key="1">
    <source>
        <dbReference type="EMBL" id="KVI06764.1"/>
    </source>
</evidence>
<feature type="non-terminal residue" evidence="1">
    <location>
        <position position="1"/>
    </location>
</feature>
<sequence>YKHKVLPATTFTSLQTLFAQEDDSGNFAPQDAIHRSLYSNHPCINLQSTALVLTLQSIAPSSSIFNLQSSTICPRRRLPILFRVLPPSSSSSIFNLPDFDGEQYGNDVHLLGGDSSIKRVKVEQEVESHAIGGPQSVDQRTDDVEQHMDAIFKIFTKISSMVQNSNSFSLKYICFMLKFIIAGSTSSNLSCLISFL</sequence>
<dbReference type="AlphaFoldDB" id="A0A103YCV5"/>
<evidence type="ECO:0000313" key="2">
    <source>
        <dbReference type="Proteomes" id="UP000243975"/>
    </source>
</evidence>
<gene>
    <name evidence="1" type="ORF">Ccrd_014877</name>
</gene>
<name>A0A103YCV5_CYNCS</name>
<protein>
    <submittedName>
        <fullName evidence="1">Uncharacterized protein</fullName>
    </submittedName>
</protein>
<dbReference type="EMBL" id="LEKV01001658">
    <property type="protein sequence ID" value="KVI06764.1"/>
    <property type="molecule type" value="Genomic_DNA"/>
</dbReference>
<dbReference type="Gramene" id="KVI06764">
    <property type="protein sequence ID" value="KVI06764"/>
    <property type="gene ID" value="Ccrd_014877"/>
</dbReference>
<dbReference type="Proteomes" id="UP000243975">
    <property type="component" value="Unassembled WGS sequence"/>
</dbReference>
<accession>A0A103YCV5</accession>
<organism evidence="1 2">
    <name type="scientific">Cynara cardunculus var. scolymus</name>
    <name type="common">Globe artichoke</name>
    <name type="synonym">Cynara scolymus</name>
    <dbReference type="NCBI Taxonomy" id="59895"/>
    <lineage>
        <taxon>Eukaryota</taxon>
        <taxon>Viridiplantae</taxon>
        <taxon>Streptophyta</taxon>
        <taxon>Embryophyta</taxon>
        <taxon>Tracheophyta</taxon>
        <taxon>Spermatophyta</taxon>
        <taxon>Magnoliopsida</taxon>
        <taxon>eudicotyledons</taxon>
        <taxon>Gunneridae</taxon>
        <taxon>Pentapetalae</taxon>
        <taxon>asterids</taxon>
        <taxon>campanulids</taxon>
        <taxon>Asterales</taxon>
        <taxon>Asteraceae</taxon>
        <taxon>Carduoideae</taxon>
        <taxon>Cardueae</taxon>
        <taxon>Carduinae</taxon>
        <taxon>Cynara</taxon>
    </lineage>
</organism>
<proteinExistence type="predicted"/>